<dbReference type="Pfam" id="PF02646">
    <property type="entry name" value="RmuC"/>
    <property type="match status" value="1"/>
</dbReference>
<dbReference type="InterPro" id="IPR003798">
    <property type="entry name" value="DNA_recombination_RmuC"/>
</dbReference>
<proteinExistence type="inferred from homology"/>
<keyword evidence="6" id="KW-0472">Membrane</keyword>
<evidence type="ECO:0000256" key="4">
    <source>
        <dbReference type="ARBA" id="ARBA00023172"/>
    </source>
</evidence>
<gene>
    <name evidence="7" type="ORF">CQA57_06015</name>
</gene>
<dbReference type="EMBL" id="NXLX01000014">
    <property type="protein sequence ID" value="RDU72995.1"/>
    <property type="molecule type" value="Genomic_DNA"/>
</dbReference>
<evidence type="ECO:0000256" key="6">
    <source>
        <dbReference type="SAM" id="Phobius"/>
    </source>
</evidence>
<keyword evidence="4" id="KW-0233">DNA recombination</keyword>
<protein>
    <submittedName>
        <fullName evidence="7">DNA recombination protein RmuC</fullName>
    </submittedName>
</protein>
<reference evidence="7 8" key="1">
    <citation type="submission" date="2018-04" db="EMBL/GenBank/DDBJ databases">
        <title>Novel Campyloabacter and Helicobacter Species and Strains.</title>
        <authorList>
            <person name="Mannion A.J."/>
            <person name="Shen Z."/>
            <person name="Fox J.G."/>
        </authorList>
    </citation>
    <scope>NUCLEOTIDE SEQUENCE [LARGE SCALE GENOMIC DNA]</scope>
    <source>
        <strain evidence="7 8">MIT 04-9362</strain>
    </source>
</reference>
<evidence type="ECO:0000313" key="8">
    <source>
        <dbReference type="Proteomes" id="UP000256695"/>
    </source>
</evidence>
<keyword evidence="3 5" id="KW-0175">Coiled coil</keyword>
<dbReference type="RefSeq" id="WP_115579329.1">
    <property type="nucleotide sequence ID" value="NZ_NXLX01000014.1"/>
</dbReference>
<evidence type="ECO:0000256" key="3">
    <source>
        <dbReference type="ARBA" id="ARBA00023054"/>
    </source>
</evidence>
<keyword evidence="6" id="KW-0812">Transmembrane</keyword>
<comment type="similarity">
    <text evidence="2">Belongs to the RmuC family.</text>
</comment>
<comment type="caution">
    <text evidence="7">The sequence shown here is derived from an EMBL/GenBank/DDBJ whole genome shotgun (WGS) entry which is preliminary data.</text>
</comment>
<keyword evidence="8" id="KW-1185">Reference proteome</keyword>
<feature type="coiled-coil region" evidence="5">
    <location>
        <begin position="45"/>
        <end position="94"/>
    </location>
</feature>
<dbReference type="PANTHER" id="PTHR30563">
    <property type="entry name" value="DNA RECOMBINATION PROTEIN RMUC"/>
    <property type="match status" value="1"/>
</dbReference>
<feature type="coiled-coil region" evidence="5">
    <location>
        <begin position="352"/>
        <end position="379"/>
    </location>
</feature>
<comment type="function">
    <text evidence="1">Involved in DNA recombination.</text>
</comment>
<dbReference type="Proteomes" id="UP000256695">
    <property type="component" value="Unassembled WGS sequence"/>
</dbReference>
<organism evidence="7 8">
    <name type="scientific">Helicobacter anseris</name>
    <dbReference type="NCBI Taxonomy" id="375926"/>
    <lineage>
        <taxon>Bacteria</taxon>
        <taxon>Pseudomonadati</taxon>
        <taxon>Campylobacterota</taxon>
        <taxon>Epsilonproteobacteria</taxon>
        <taxon>Campylobacterales</taxon>
        <taxon>Helicobacteraceae</taxon>
        <taxon>Helicobacter</taxon>
    </lineage>
</organism>
<dbReference type="OrthoDB" id="5352014at2"/>
<accession>A0A3D8J725</accession>
<dbReference type="GO" id="GO:0006310">
    <property type="term" value="P:DNA recombination"/>
    <property type="evidence" value="ECO:0007669"/>
    <property type="project" value="UniProtKB-KW"/>
</dbReference>
<sequence>MAFDFVFLIGILCFCTTLLLSFLLIKNNKTKDILQNQITEYKVITQTLKNQIQHFENEKQRLRQEYQEQNLLLEKNYQQNLEILEKKLQENYQTQNNLLLAQNKNMINEDSKKILDSIFAPLKEQIKDYSERLVKNEVKIETQIKSMFDFTQNIGDKANKLAQILKGDKKTRGNFGELQLKSILKNSGLIEGEQYKLQQHFKIEGSSYIPDAIIYLEKNKSIVVDAKFSLPNSFDFQEIDSQVCFEIYQNLKKRIDELAQKPYNVIQSDTYDFVLLFIPYQNILDLAIEANSDIYQYAYNKKVYLTTPHTLFMALKTISITWLNIKRNENITQAFDEIGKFHEKFVGVLKSFEDIKMHLQRLQKAKDDMENKLQTGQGNLTSRFQKIEELGVKTKKSLNC</sequence>
<evidence type="ECO:0000256" key="2">
    <source>
        <dbReference type="ARBA" id="ARBA00009840"/>
    </source>
</evidence>
<keyword evidence="6" id="KW-1133">Transmembrane helix</keyword>
<evidence type="ECO:0000256" key="1">
    <source>
        <dbReference type="ARBA" id="ARBA00003416"/>
    </source>
</evidence>
<feature type="transmembrane region" description="Helical" evidence="6">
    <location>
        <begin position="6"/>
        <end position="25"/>
    </location>
</feature>
<evidence type="ECO:0000256" key="5">
    <source>
        <dbReference type="SAM" id="Coils"/>
    </source>
</evidence>
<dbReference type="PANTHER" id="PTHR30563:SF0">
    <property type="entry name" value="DNA RECOMBINATION PROTEIN RMUC"/>
    <property type="match status" value="1"/>
</dbReference>
<evidence type="ECO:0000313" key="7">
    <source>
        <dbReference type="EMBL" id="RDU72995.1"/>
    </source>
</evidence>
<name>A0A3D8J725_9HELI</name>
<dbReference type="AlphaFoldDB" id="A0A3D8J725"/>